<gene>
    <name evidence="2" type="ORF">AVEN_122965_1</name>
</gene>
<organism evidence="2 3">
    <name type="scientific">Araneus ventricosus</name>
    <name type="common">Orbweaver spider</name>
    <name type="synonym">Epeira ventricosa</name>
    <dbReference type="NCBI Taxonomy" id="182803"/>
    <lineage>
        <taxon>Eukaryota</taxon>
        <taxon>Metazoa</taxon>
        <taxon>Ecdysozoa</taxon>
        <taxon>Arthropoda</taxon>
        <taxon>Chelicerata</taxon>
        <taxon>Arachnida</taxon>
        <taxon>Araneae</taxon>
        <taxon>Araneomorphae</taxon>
        <taxon>Entelegynae</taxon>
        <taxon>Araneoidea</taxon>
        <taxon>Araneidae</taxon>
        <taxon>Araneus</taxon>
    </lineage>
</organism>
<name>A0A4Y2VSV7_ARAVE</name>
<accession>A0A4Y2VSV7</accession>
<dbReference type="AlphaFoldDB" id="A0A4Y2VSV7"/>
<keyword evidence="3" id="KW-1185">Reference proteome</keyword>
<reference evidence="2 3" key="1">
    <citation type="journal article" date="2019" name="Sci. Rep.">
        <title>Orb-weaving spider Araneus ventricosus genome elucidates the spidroin gene catalogue.</title>
        <authorList>
            <person name="Kono N."/>
            <person name="Nakamura H."/>
            <person name="Ohtoshi R."/>
            <person name="Moran D.A.P."/>
            <person name="Shinohara A."/>
            <person name="Yoshida Y."/>
            <person name="Fujiwara M."/>
            <person name="Mori M."/>
            <person name="Tomita M."/>
            <person name="Arakawa K."/>
        </authorList>
    </citation>
    <scope>NUCLEOTIDE SEQUENCE [LARGE SCALE GENOMIC DNA]</scope>
</reference>
<evidence type="ECO:0000313" key="2">
    <source>
        <dbReference type="EMBL" id="GBO27356.1"/>
    </source>
</evidence>
<feature type="region of interest" description="Disordered" evidence="1">
    <location>
        <begin position="137"/>
        <end position="156"/>
    </location>
</feature>
<comment type="caution">
    <text evidence="2">The sequence shown here is derived from an EMBL/GenBank/DDBJ whole genome shotgun (WGS) entry which is preliminary data.</text>
</comment>
<proteinExistence type="predicted"/>
<evidence type="ECO:0000313" key="3">
    <source>
        <dbReference type="Proteomes" id="UP000499080"/>
    </source>
</evidence>
<evidence type="ECO:0000256" key="1">
    <source>
        <dbReference type="SAM" id="MobiDB-lite"/>
    </source>
</evidence>
<dbReference type="EMBL" id="BGPR01050345">
    <property type="protein sequence ID" value="GBO27356.1"/>
    <property type="molecule type" value="Genomic_DNA"/>
</dbReference>
<dbReference type="Proteomes" id="UP000499080">
    <property type="component" value="Unassembled WGS sequence"/>
</dbReference>
<protein>
    <submittedName>
        <fullName evidence="2">Uncharacterized protein</fullName>
    </submittedName>
</protein>
<sequence length="156" mass="17840">MVNEPSATYYSVLQCNTEENSISDCRYSKEMRHQIYKPLFCIKAARAHYAENVGPTRREDICFPIKLSDNDIGLSDTAKRIAYICIFQCADVGWRQSDVRFIGIVSVERSCRITAFDSLQLQRLVVSRDLHVRRRRPPCWQGSTEDRGDVASAEGT</sequence>